<dbReference type="Proteomes" id="UP001568698">
    <property type="component" value="Unassembled WGS sequence"/>
</dbReference>
<feature type="transmembrane region" description="Helical" evidence="1">
    <location>
        <begin position="51"/>
        <end position="69"/>
    </location>
</feature>
<keyword evidence="1" id="KW-0812">Transmembrane</keyword>
<evidence type="ECO:0000313" key="3">
    <source>
        <dbReference type="Proteomes" id="UP001568698"/>
    </source>
</evidence>
<keyword evidence="1" id="KW-1133">Transmembrane helix</keyword>
<keyword evidence="3" id="KW-1185">Reference proteome</keyword>
<comment type="caution">
    <text evidence="2">The sequence shown here is derived from an EMBL/GenBank/DDBJ whole genome shotgun (WGS) entry which is preliminary data.</text>
</comment>
<gene>
    <name evidence="2" type="ORF">AB6M95_09745</name>
</gene>
<name>A0ABV4K256_9BACT</name>
<accession>A0ABV4K256</accession>
<protein>
    <submittedName>
        <fullName evidence="2">Uncharacterized protein</fullName>
    </submittedName>
</protein>
<dbReference type="EMBL" id="JBGLYH010000023">
    <property type="protein sequence ID" value="MEZ7197029.1"/>
    <property type="molecule type" value="Genomic_DNA"/>
</dbReference>
<organism evidence="2 3">
    <name type="scientific">Pseudodesulfovibrio karagichevae</name>
    <dbReference type="NCBI Taxonomy" id="3239305"/>
    <lineage>
        <taxon>Bacteria</taxon>
        <taxon>Pseudomonadati</taxon>
        <taxon>Thermodesulfobacteriota</taxon>
        <taxon>Desulfovibrionia</taxon>
        <taxon>Desulfovibrionales</taxon>
        <taxon>Desulfovibrionaceae</taxon>
    </lineage>
</organism>
<evidence type="ECO:0000256" key="1">
    <source>
        <dbReference type="SAM" id="Phobius"/>
    </source>
</evidence>
<keyword evidence="1" id="KW-0472">Membrane</keyword>
<dbReference type="RefSeq" id="WP_371386548.1">
    <property type="nucleotide sequence ID" value="NZ_JBGLYH010000023.1"/>
</dbReference>
<proteinExistence type="predicted"/>
<reference evidence="2 3" key="1">
    <citation type="submission" date="2024-08" db="EMBL/GenBank/DDBJ databases">
        <title>Sulfate-reducing bacteria isolated from formation water of the oil field in Kazakhstan and description of Pseudodesulfovibrio sp.</title>
        <authorList>
            <person name="Bidzhieva S.K."/>
            <person name="Tourova T.P."/>
            <person name="Grouzdev D.S."/>
            <person name="Beletsky A.V."/>
            <person name="Sokolova D.S."/>
            <person name="Samigullina S.R."/>
            <person name="Poltaraus A.B."/>
            <person name="Avtukh A.N."/>
            <person name="Tereshina V.M."/>
            <person name="Zhaparov N.S."/>
            <person name="Mardanov A.V."/>
            <person name="Nazina T.N."/>
        </authorList>
    </citation>
    <scope>NUCLEOTIDE SEQUENCE [LARGE SCALE GENOMIC DNA]</scope>
    <source>
        <strain evidence="2 3">9FUS</strain>
    </source>
</reference>
<sequence>MKPVRPDDDYRLQQMRDPRLYEPPTAKDFLDASLDAAGKGAKAGVGAIEQIIKFIFWAVIFLAALKFLLPAL</sequence>
<evidence type="ECO:0000313" key="2">
    <source>
        <dbReference type="EMBL" id="MEZ7197029.1"/>
    </source>
</evidence>